<reference evidence="2 3" key="1">
    <citation type="submission" date="2019-02" db="EMBL/GenBank/DDBJ databases">
        <title>Deep-cultivation of Planctomycetes and their phenomic and genomic characterization uncovers novel biology.</title>
        <authorList>
            <person name="Wiegand S."/>
            <person name="Jogler M."/>
            <person name="Boedeker C."/>
            <person name="Pinto D."/>
            <person name="Vollmers J."/>
            <person name="Rivas-Marin E."/>
            <person name="Kohn T."/>
            <person name="Peeters S.H."/>
            <person name="Heuer A."/>
            <person name="Rast P."/>
            <person name="Oberbeckmann S."/>
            <person name="Bunk B."/>
            <person name="Jeske O."/>
            <person name="Meyerdierks A."/>
            <person name="Storesund J.E."/>
            <person name="Kallscheuer N."/>
            <person name="Luecker S."/>
            <person name="Lage O.M."/>
            <person name="Pohl T."/>
            <person name="Merkel B.J."/>
            <person name="Hornburger P."/>
            <person name="Mueller R.-W."/>
            <person name="Bruemmer F."/>
            <person name="Labrenz M."/>
            <person name="Spormann A.M."/>
            <person name="Op den Camp H."/>
            <person name="Overmann J."/>
            <person name="Amann R."/>
            <person name="Jetten M.S.M."/>
            <person name="Mascher T."/>
            <person name="Medema M.H."/>
            <person name="Devos D.P."/>
            <person name="Kaster A.-K."/>
            <person name="Ovreas L."/>
            <person name="Rohde M."/>
            <person name="Galperin M.Y."/>
            <person name="Jogler C."/>
        </authorList>
    </citation>
    <scope>NUCLEOTIDE SEQUENCE [LARGE SCALE GENOMIC DNA]</scope>
    <source>
        <strain evidence="2 3">Poly30</strain>
    </source>
</reference>
<name>A0A518F0Z4_9BACT</name>
<dbReference type="EMBL" id="CP036434">
    <property type="protein sequence ID" value="QDV09997.1"/>
    <property type="molecule type" value="Genomic_DNA"/>
</dbReference>
<evidence type="ECO:0000313" key="3">
    <source>
        <dbReference type="Proteomes" id="UP000320390"/>
    </source>
</evidence>
<keyword evidence="1" id="KW-0472">Membrane</keyword>
<keyword evidence="1" id="KW-1133">Transmembrane helix</keyword>
<feature type="transmembrane region" description="Helical" evidence="1">
    <location>
        <begin position="12"/>
        <end position="29"/>
    </location>
</feature>
<keyword evidence="1" id="KW-0812">Transmembrane</keyword>
<dbReference type="Proteomes" id="UP000320390">
    <property type="component" value="Chromosome"/>
</dbReference>
<protein>
    <submittedName>
        <fullName evidence="2">Uncharacterized protein</fullName>
    </submittedName>
</protein>
<dbReference type="AlphaFoldDB" id="A0A518F0Z4"/>
<evidence type="ECO:0000313" key="2">
    <source>
        <dbReference type="EMBL" id="QDV09997.1"/>
    </source>
</evidence>
<organism evidence="2 3">
    <name type="scientific">Saltatorellus ferox</name>
    <dbReference type="NCBI Taxonomy" id="2528018"/>
    <lineage>
        <taxon>Bacteria</taxon>
        <taxon>Pseudomonadati</taxon>
        <taxon>Planctomycetota</taxon>
        <taxon>Planctomycetia</taxon>
        <taxon>Planctomycetia incertae sedis</taxon>
        <taxon>Saltatorellus</taxon>
    </lineage>
</organism>
<evidence type="ECO:0000256" key="1">
    <source>
        <dbReference type="SAM" id="Phobius"/>
    </source>
</evidence>
<sequence>MILSLYWSKMTARGSLVAMIVGFLCVPLFKFGAPELAVVGDFFGQLGELPPAFLLSGLAGVATSLMDRKGGERVLGAASDIDHAAG</sequence>
<gene>
    <name evidence="2" type="ORF">Poly30_55580</name>
</gene>
<proteinExistence type="predicted"/>
<dbReference type="Gene3D" id="1.20.1730.10">
    <property type="entry name" value="Sodium/glucose cotransporter"/>
    <property type="match status" value="1"/>
</dbReference>
<accession>A0A518F0Z4</accession>
<feature type="transmembrane region" description="Helical" evidence="1">
    <location>
        <begin position="49"/>
        <end position="66"/>
    </location>
</feature>
<keyword evidence="3" id="KW-1185">Reference proteome</keyword>
<dbReference type="InterPro" id="IPR038377">
    <property type="entry name" value="Na/Glc_symporter_sf"/>
</dbReference>